<comment type="similarity">
    <text evidence="9">Belongs to the TRM5 / TYW2 family.</text>
</comment>
<dbReference type="InterPro" id="IPR029063">
    <property type="entry name" value="SAM-dependent_MTases_sf"/>
</dbReference>
<dbReference type="CDD" id="cd02440">
    <property type="entry name" value="AdoMet_MTases"/>
    <property type="match status" value="1"/>
</dbReference>
<evidence type="ECO:0000256" key="5">
    <source>
        <dbReference type="ARBA" id="ARBA00022691"/>
    </source>
</evidence>
<feature type="binding site" evidence="9">
    <location>
        <begin position="503"/>
        <end position="504"/>
    </location>
    <ligand>
        <name>S-adenosyl-L-methionine</name>
        <dbReference type="ChEBI" id="CHEBI:59789"/>
    </ligand>
</feature>
<dbReference type="PANTHER" id="PTHR23245">
    <property type="entry name" value="TRNA METHYLTRANSFERASE"/>
    <property type="match status" value="1"/>
</dbReference>
<keyword evidence="8 9" id="KW-0539">Nucleus</keyword>
<evidence type="ECO:0000259" key="10">
    <source>
        <dbReference type="PROSITE" id="PS51684"/>
    </source>
</evidence>
<dbReference type="SUPFAM" id="SSF53335">
    <property type="entry name" value="S-adenosyl-L-methionine-dependent methyltransferases"/>
    <property type="match status" value="1"/>
</dbReference>
<evidence type="ECO:0000256" key="6">
    <source>
        <dbReference type="ARBA" id="ARBA00022694"/>
    </source>
</evidence>
<evidence type="ECO:0000256" key="2">
    <source>
        <dbReference type="ARBA" id="ARBA00022490"/>
    </source>
</evidence>
<feature type="binding site" evidence="9">
    <location>
        <position position="465"/>
    </location>
    <ligand>
        <name>S-adenosyl-L-methionine</name>
        <dbReference type="ChEBI" id="CHEBI:59789"/>
    </ligand>
</feature>
<dbReference type="Pfam" id="PF25133">
    <property type="entry name" value="TYW2_N_2"/>
    <property type="match status" value="1"/>
</dbReference>
<dbReference type="Pfam" id="PF02475">
    <property type="entry name" value="TRM5-TYW2_MTfase"/>
    <property type="match status" value="1"/>
</dbReference>
<evidence type="ECO:0000313" key="12">
    <source>
        <dbReference type="Proteomes" id="UP001497444"/>
    </source>
</evidence>
<feature type="binding site" evidence="9">
    <location>
        <begin position="531"/>
        <end position="532"/>
    </location>
    <ligand>
        <name>S-adenosyl-L-methionine</name>
        <dbReference type="ChEBI" id="CHEBI:59789"/>
    </ligand>
</feature>
<keyword evidence="7 9" id="KW-0496">Mitochondrion</keyword>
<dbReference type="InterPro" id="IPR056743">
    <property type="entry name" value="TRM5-TYW2-like_MTfase"/>
</dbReference>
<evidence type="ECO:0000256" key="1">
    <source>
        <dbReference type="ARBA" id="ARBA00009775"/>
    </source>
</evidence>
<evidence type="ECO:0000256" key="8">
    <source>
        <dbReference type="ARBA" id="ARBA00023242"/>
    </source>
</evidence>
<dbReference type="PROSITE" id="PS51684">
    <property type="entry name" value="SAM_MT_TRM5_TYW2"/>
    <property type="match status" value="1"/>
</dbReference>
<feature type="domain" description="SAM-dependent methyltransferase TRM5/TYW2-type" evidence="10">
    <location>
        <begin position="375"/>
        <end position="636"/>
    </location>
</feature>
<organism evidence="11 12">
    <name type="scientific">Sphagnum jensenii</name>
    <dbReference type="NCBI Taxonomy" id="128206"/>
    <lineage>
        <taxon>Eukaryota</taxon>
        <taxon>Viridiplantae</taxon>
        <taxon>Streptophyta</taxon>
        <taxon>Embryophyta</taxon>
        <taxon>Bryophyta</taxon>
        <taxon>Sphagnophytina</taxon>
        <taxon>Sphagnopsida</taxon>
        <taxon>Sphagnales</taxon>
        <taxon>Sphagnaceae</taxon>
        <taxon>Sphagnum</taxon>
    </lineage>
</organism>
<reference evidence="11" key="1">
    <citation type="submission" date="2024-02" db="EMBL/GenBank/DDBJ databases">
        <authorList>
            <consortium name="ELIXIR-Norway"/>
            <consortium name="Elixir Norway"/>
        </authorList>
    </citation>
    <scope>NUCLEOTIDE SEQUENCE</scope>
</reference>
<proteinExistence type="inferred from homology"/>
<name>A0ABP0W541_9BRYO</name>
<evidence type="ECO:0000256" key="4">
    <source>
        <dbReference type="ARBA" id="ARBA00022679"/>
    </source>
</evidence>
<keyword evidence="12" id="KW-1185">Reference proteome</keyword>
<dbReference type="PANTHER" id="PTHR23245:SF43">
    <property type="entry name" value="TRNA (GUANINE(37)-N1)-METHYLTRANSFERASE 2"/>
    <property type="match status" value="1"/>
</dbReference>
<dbReference type="InterPro" id="IPR056744">
    <property type="entry name" value="TRM5/TYW2-like_N"/>
</dbReference>
<dbReference type="EC" id="2.1.1.228" evidence="9"/>
<comment type="subcellular location">
    <subcellularLocation>
        <location evidence="9">Mitochondrion matrix</location>
    </subcellularLocation>
    <subcellularLocation>
        <location evidence="9">Nucleus</location>
    </subcellularLocation>
    <subcellularLocation>
        <location evidence="9">Cytoplasm</location>
    </subcellularLocation>
    <text evidence="9">Predominantly in the mitochondria and in the nucleus.</text>
</comment>
<feature type="binding site" evidence="9">
    <location>
        <position position="554"/>
    </location>
    <ligand>
        <name>S-adenosyl-L-methionine</name>
        <dbReference type="ChEBI" id="CHEBI:59789"/>
    </ligand>
</feature>
<dbReference type="InterPro" id="IPR030382">
    <property type="entry name" value="MeTrfase_TRM5/TYW2"/>
</dbReference>
<evidence type="ECO:0000256" key="3">
    <source>
        <dbReference type="ARBA" id="ARBA00022603"/>
    </source>
</evidence>
<dbReference type="Proteomes" id="UP001497444">
    <property type="component" value="Chromosome 14"/>
</dbReference>
<keyword evidence="5 9" id="KW-0949">S-adenosyl-L-methionine</keyword>
<comment type="function">
    <text evidence="9">Specifically methylates the N1 position of guanosine-37 in various cytoplasmic and mitochondrial tRNAs. Methylation is not dependent on the nature of the nucleoside 5' of the target nucleoside. This is the first step in the biosynthesis of wybutosine (yW), a modified base adjacent to the anticodon of tRNAs and required for accurate decoding.</text>
</comment>
<dbReference type="EMBL" id="OZ020109">
    <property type="protein sequence ID" value="CAK9261346.1"/>
    <property type="molecule type" value="Genomic_DNA"/>
</dbReference>
<keyword evidence="2 9" id="KW-0963">Cytoplasm</keyword>
<gene>
    <name evidence="11" type="ORF">CSSPJE1EN1_LOCUS6824</name>
</gene>
<dbReference type="Gene3D" id="3.40.50.150">
    <property type="entry name" value="Vaccinia Virus protein VP39"/>
    <property type="match status" value="1"/>
</dbReference>
<evidence type="ECO:0000256" key="9">
    <source>
        <dbReference type="HAMAP-Rule" id="MF_03152"/>
    </source>
</evidence>
<dbReference type="Gene3D" id="3.30.300.110">
    <property type="entry name" value="Met-10+ protein-like domains"/>
    <property type="match status" value="1"/>
</dbReference>
<dbReference type="HAMAP" id="MF_03152">
    <property type="entry name" value="TRM5"/>
    <property type="match status" value="1"/>
</dbReference>
<accession>A0ABP0W541</accession>
<evidence type="ECO:0000313" key="11">
    <source>
        <dbReference type="EMBL" id="CAK9261346.1"/>
    </source>
</evidence>
<comment type="subunit">
    <text evidence="9">Monomer.</text>
</comment>
<comment type="catalytic activity">
    <reaction evidence="9">
        <text>guanosine(37) in tRNA + S-adenosyl-L-methionine = N(1)-methylguanosine(37) in tRNA + S-adenosyl-L-homocysteine + H(+)</text>
        <dbReference type="Rhea" id="RHEA:36899"/>
        <dbReference type="Rhea" id="RHEA-COMP:10145"/>
        <dbReference type="Rhea" id="RHEA-COMP:10147"/>
        <dbReference type="ChEBI" id="CHEBI:15378"/>
        <dbReference type="ChEBI" id="CHEBI:57856"/>
        <dbReference type="ChEBI" id="CHEBI:59789"/>
        <dbReference type="ChEBI" id="CHEBI:73542"/>
        <dbReference type="ChEBI" id="CHEBI:74269"/>
        <dbReference type="EC" id="2.1.1.228"/>
    </reaction>
</comment>
<keyword evidence="6 9" id="KW-0819">tRNA processing</keyword>
<protein>
    <recommendedName>
        <fullName evidence="9">tRNA (guanine(37)-N1)-methyltransferase</fullName>
        <ecNumber evidence="9">2.1.1.228</ecNumber>
    </recommendedName>
    <alternativeName>
        <fullName evidence="9">M1G-methyltransferase</fullName>
    </alternativeName>
    <alternativeName>
        <fullName evidence="9">tRNA [GM37] methyltransferase</fullName>
    </alternativeName>
    <alternativeName>
        <fullName evidence="9">tRNA methyltransferase 5 homolog</fullName>
    </alternativeName>
</protein>
<sequence length="655" mass="73350">MNMMATPCMVGITSNHICFKNQKTMVHNLGLFSSLWSSPGISKQRILLWKCVSTLHVSNFFSGTGEDKSSEEINQSIGPQKPCAQLHQRIPFYGPSLERGQIPECKPKYPQQPLESTCLNLSAISQQVQEASATTYLKGADIDRESFTRVFTLAALRVPLAECETLVGKLKGHLLNWPRVKNVARVDGDNGDAELKKLLWVENDCSTPESLIDSVRSAVFVDDSTIYSTAVSRKSVRKRKFPNLAKLVGGSSKGPYRLSQPSWKDNLQEGNLVRGSSRKAWEEGAVSVEIVEDSGAENDEEGDAERWREPTRLLLLDEKYLDKPNEELPQSVQVVLGKRQCELVKCRLSLAYDYWPTDELLKEILPDGMTVPTAYESVGHIAHLNLREEHLPFRHIIAQVVLDKNKPRIRTVVNKTDAIHSKYRTMQLELLAGNSSLVTTVVEHGLSFRLDLASVYWNSRLATERQRLITSFDPNDIVCDVFAGVGPIAVTAAKKVKYVYANDLNPSAIAYLHQNLVANRLTHKVDIFNKDGREFVRGLLEGIRPICFTQVVMNLPLDAVEFLDVFVGAFSRDFWETRTLPKIHVYGFSKATDPELDYSKRIGGILGEVPHPLFIHRVRLVAPGKWMLCASFRLPVQIALSKTLKLGVLTQGDGT</sequence>
<evidence type="ECO:0000256" key="7">
    <source>
        <dbReference type="ARBA" id="ARBA00023128"/>
    </source>
</evidence>
<keyword evidence="3 9" id="KW-0489">Methyltransferase</keyword>
<keyword evidence="4 9" id="KW-0808">Transferase</keyword>
<dbReference type="InterPro" id="IPR025792">
    <property type="entry name" value="tRNA_Gua_MeTrfase_euk"/>
</dbReference>
<comment type="similarity">
    <text evidence="1">Belongs to the class I-like SAM-binding methyltransferase superfamily. TRM5/TYW2 family.</text>
</comment>